<proteinExistence type="predicted"/>
<organism evidence="2 3">
    <name type="scientific">Pleurodeles waltl</name>
    <name type="common">Iberian ribbed newt</name>
    <dbReference type="NCBI Taxonomy" id="8319"/>
    <lineage>
        <taxon>Eukaryota</taxon>
        <taxon>Metazoa</taxon>
        <taxon>Chordata</taxon>
        <taxon>Craniata</taxon>
        <taxon>Vertebrata</taxon>
        <taxon>Euteleostomi</taxon>
        <taxon>Amphibia</taxon>
        <taxon>Batrachia</taxon>
        <taxon>Caudata</taxon>
        <taxon>Salamandroidea</taxon>
        <taxon>Salamandridae</taxon>
        <taxon>Pleurodelinae</taxon>
        <taxon>Pleurodeles</taxon>
    </lineage>
</organism>
<comment type="caution">
    <text evidence="2">The sequence shown here is derived from an EMBL/GenBank/DDBJ whole genome shotgun (WGS) entry which is preliminary data.</text>
</comment>
<evidence type="ECO:0000313" key="3">
    <source>
        <dbReference type="Proteomes" id="UP001066276"/>
    </source>
</evidence>
<protein>
    <submittedName>
        <fullName evidence="2">Uncharacterized protein</fullName>
    </submittedName>
</protein>
<keyword evidence="3" id="KW-1185">Reference proteome</keyword>
<dbReference type="EMBL" id="JANPWB010000006">
    <property type="protein sequence ID" value="KAJ1179264.1"/>
    <property type="molecule type" value="Genomic_DNA"/>
</dbReference>
<dbReference type="Proteomes" id="UP001066276">
    <property type="component" value="Chromosome 3_2"/>
</dbReference>
<feature type="region of interest" description="Disordered" evidence="1">
    <location>
        <begin position="57"/>
        <end position="77"/>
    </location>
</feature>
<feature type="region of interest" description="Disordered" evidence="1">
    <location>
        <begin position="145"/>
        <end position="166"/>
    </location>
</feature>
<reference evidence="2" key="1">
    <citation type="journal article" date="2022" name="bioRxiv">
        <title>Sequencing and chromosome-scale assembly of the giantPleurodeles waltlgenome.</title>
        <authorList>
            <person name="Brown T."/>
            <person name="Elewa A."/>
            <person name="Iarovenko S."/>
            <person name="Subramanian E."/>
            <person name="Araus A.J."/>
            <person name="Petzold A."/>
            <person name="Susuki M."/>
            <person name="Suzuki K.-i.T."/>
            <person name="Hayashi T."/>
            <person name="Toyoda A."/>
            <person name="Oliveira C."/>
            <person name="Osipova E."/>
            <person name="Leigh N.D."/>
            <person name="Simon A."/>
            <person name="Yun M.H."/>
        </authorList>
    </citation>
    <scope>NUCLEOTIDE SEQUENCE</scope>
    <source>
        <strain evidence="2">20211129_DDA</strain>
        <tissue evidence="2">Liver</tissue>
    </source>
</reference>
<name>A0AAV7TSU7_PLEWA</name>
<sequence length="166" mass="18932">MERQVNPAKEIVGKSSWDDKEYSDELDEYILDMNDENDMDEFDILYKTDMGQKKQVKDPLGHTLFEPSDVKHPRKMPLGVENRRCYLTTSLPLTPHRTEQRLSSRLWGKERAPGAAFISTGRQPSKAASALELAALYVATVAPSRQRMGPRRWPECGSWAVHEGRS</sequence>
<dbReference type="AlphaFoldDB" id="A0AAV7TSU7"/>
<accession>A0AAV7TSU7</accession>
<gene>
    <name evidence="2" type="ORF">NDU88_004498</name>
</gene>
<evidence type="ECO:0000256" key="1">
    <source>
        <dbReference type="SAM" id="MobiDB-lite"/>
    </source>
</evidence>
<evidence type="ECO:0000313" key="2">
    <source>
        <dbReference type="EMBL" id="KAJ1179264.1"/>
    </source>
</evidence>